<dbReference type="EMBL" id="DWUY01000245">
    <property type="protein sequence ID" value="HJD29481.1"/>
    <property type="molecule type" value="Genomic_DNA"/>
</dbReference>
<accession>A0A9D2QWV5</accession>
<keyword evidence="1" id="KW-0812">Transmembrane</keyword>
<evidence type="ECO:0000313" key="2">
    <source>
        <dbReference type="EMBL" id="HJD29481.1"/>
    </source>
</evidence>
<reference evidence="2" key="2">
    <citation type="submission" date="2021-04" db="EMBL/GenBank/DDBJ databases">
        <authorList>
            <person name="Gilroy R."/>
        </authorList>
    </citation>
    <scope>NUCLEOTIDE SEQUENCE</scope>
    <source>
        <strain evidence="2">ChiBcec6-4105</strain>
    </source>
</reference>
<reference evidence="2" key="1">
    <citation type="journal article" date="2021" name="PeerJ">
        <title>Extensive microbial diversity within the chicken gut microbiome revealed by metagenomics and culture.</title>
        <authorList>
            <person name="Gilroy R."/>
            <person name="Ravi A."/>
            <person name="Getino M."/>
            <person name="Pursley I."/>
            <person name="Horton D.L."/>
            <person name="Alikhan N.F."/>
            <person name="Baker D."/>
            <person name="Gharbi K."/>
            <person name="Hall N."/>
            <person name="Watson M."/>
            <person name="Adriaenssens E.M."/>
            <person name="Foster-Nyarko E."/>
            <person name="Jarju S."/>
            <person name="Secka A."/>
            <person name="Antonio M."/>
            <person name="Oren A."/>
            <person name="Chaudhuri R.R."/>
            <person name="La Ragione R."/>
            <person name="Hildebrand F."/>
            <person name="Pallen M.J."/>
        </authorList>
    </citation>
    <scope>NUCLEOTIDE SEQUENCE</scope>
    <source>
        <strain evidence="2">ChiBcec6-4105</strain>
    </source>
</reference>
<evidence type="ECO:0000313" key="3">
    <source>
        <dbReference type="Proteomes" id="UP000823892"/>
    </source>
</evidence>
<feature type="transmembrane region" description="Helical" evidence="1">
    <location>
        <begin position="20"/>
        <end position="42"/>
    </location>
</feature>
<protein>
    <submittedName>
        <fullName evidence="2">Uncharacterized protein</fullName>
    </submittedName>
</protein>
<keyword evidence="1" id="KW-0472">Membrane</keyword>
<organism evidence="2 3">
    <name type="scientific">Candidatus Blautia avicola</name>
    <dbReference type="NCBI Taxonomy" id="2838483"/>
    <lineage>
        <taxon>Bacteria</taxon>
        <taxon>Bacillati</taxon>
        <taxon>Bacillota</taxon>
        <taxon>Clostridia</taxon>
        <taxon>Lachnospirales</taxon>
        <taxon>Lachnospiraceae</taxon>
        <taxon>Blautia</taxon>
    </lineage>
</organism>
<sequence length="148" mass="17193">MMDMQPWKKLLLESWKLYFAAVYLILATIGLRKIVCRLYAVYSHFREESLRHQAGQIALSILQTAALLLIWYFIISHISLPQQCIPPDCFLDLGFYLEKAKELFISALMYQSLFLRYMKTAGMLAFIGYSVGIPAFMAACFFARRKRT</sequence>
<evidence type="ECO:0000256" key="1">
    <source>
        <dbReference type="SAM" id="Phobius"/>
    </source>
</evidence>
<feature type="transmembrane region" description="Helical" evidence="1">
    <location>
        <begin position="121"/>
        <end position="143"/>
    </location>
</feature>
<comment type="caution">
    <text evidence="2">The sequence shown here is derived from an EMBL/GenBank/DDBJ whole genome shotgun (WGS) entry which is preliminary data.</text>
</comment>
<name>A0A9D2QWV5_9FIRM</name>
<dbReference type="Proteomes" id="UP000823892">
    <property type="component" value="Unassembled WGS sequence"/>
</dbReference>
<feature type="transmembrane region" description="Helical" evidence="1">
    <location>
        <begin position="54"/>
        <end position="74"/>
    </location>
</feature>
<proteinExistence type="predicted"/>
<keyword evidence="1" id="KW-1133">Transmembrane helix</keyword>
<dbReference type="AlphaFoldDB" id="A0A9D2QWV5"/>
<gene>
    <name evidence="2" type="ORF">H9914_10895</name>
</gene>